<dbReference type="EMBL" id="BLAP01000013">
    <property type="protein sequence ID" value="GET11643.1"/>
    <property type="molecule type" value="Genomic_DNA"/>
</dbReference>
<proteinExistence type="predicted"/>
<comment type="caution">
    <text evidence="3">The sequence shown here is derived from an EMBL/GenBank/DDBJ whole genome shotgun (WGS) entry which is preliminary data.</text>
</comment>
<accession>A0A6F9Y260</accession>
<dbReference type="NCBIfam" id="TIGR02220">
    <property type="entry name" value="phg_TIGR02220"/>
    <property type="match status" value="1"/>
</dbReference>
<feature type="domain" description="Phage conserved hypothetical protein C-terminal" evidence="2">
    <location>
        <begin position="170"/>
        <end position="242"/>
    </location>
</feature>
<dbReference type="Pfam" id="PF09524">
    <property type="entry name" value="Phg_2220_C"/>
    <property type="match status" value="1"/>
</dbReference>
<evidence type="ECO:0000259" key="2">
    <source>
        <dbReference type="Pfam" id="PF09524"/>
    </source>
</evidence>
<dbReference type="RefSeq" id="WP_172576765.1">
    <property type="nucleotide sequence ID" value="NZ_BLAP01000013.1"/>
</dbReference>
<protein>
    <recommendedName>
        <fullName evidence="2">Phage conserved hypothetical protein C-terminal domain-containing protein</fullName>
    </recommendedName>
</protein>
<sequence>MSNLLFDERPLVIQPTLAKLLGSLDEAVILQQIHYWLEKKTNIKDGRSWVYNSMTDWQKQFPWLSLKTVKRKFKSLEDKGLLITANYNQYKFDRTKWYSIDYQNLLKLADNNRQKESSIGSSCPNGKGQVDPMTTGQSDPTNTIDYQETTPKTTTDILSGKPDGIPYLEIVDYLNQKTGKKFKSTTDKTKRLIKARFNEGFGVADFKQVVDNQTQAWLHDSKMAKYLRPETLFGPKFESYLNARPAKQQGGGGINGVYF</sequence>
<feature type="compositionally biased region" description="Polar residues" evidence="1">
    <location>
        <begin position="132"/>
        <end position="157"/>
    </location>
</feature>
<reference evidence="3" key="1">
    <citation type="submission" date="2019-10" db="EMBL/GenBank/DDBJ databases">
        <title>Lactobacillus agilis SN811 Whole Genome Sequencing Project.</title>
        <authorList>
            <person name="Suzuki S."/>
            <person name="Endo A."/>
            <person name="Maeno S."/>
            <person name="Shiwa Y."/>
            <person name="Matsutani M."/>
            <person name="Kajikawa A."/>
        </authorList>
    </citation>
    <scope>NUCLEOTIDE SEQUENCE</scope>
    <source>
        <strain evidence="3">SN811</strain>
    </source>
</reference>
<dbReference type="Proteomes" id="UP000494160">
    <property type="component" value="Unassembled WGS sequence"/>
</dbReference>
<name>A0A6F9Y260_9LACO</name>
<dbReference type="InterPro" id="IPR011741">
    <property type="entry name" value="Phg_2220_C"/>
</dbReference>
<evidence type="ECO:0000313" key="3">
    <source>
        <dbReference type="EMBL" id="GET11643.1"/>
    </source>
</evidence>
<gene>
    <name evidence="3" type="ORF">SN811_01430</name>
</gene>
<organism evidence="3">
    <name type="scientific">Ligilactobacillus agilis</name>
    <dbReference type="NCBI Taxonomy" id="1601"/>
    <lineage>
        <taxon>Bacteria</taxon>
        <taxon>Bacillati</taxon>
        <taxon>Bacillota</taxon>
        <taxon>Bacilli</taxon>
        <taxon>Lactobacillales</taxon>
        <taxon>Lactobacillaceae</taxon>
        <taxon>Ligilactobacillus</taxon>
    </lineage>
</organism>
<feature type="region of interest" description="Disordered" evidence="1">
    <location>
        <begin position="115"/>
        <end position="158"/>
    </location>
</feature>
<dbReference type="AlphaFoldDB" id="A0A6F9Y260"/>
<evidence type="ECO:0000256" key="1">
    <source>
        <dbReference type="SAM" id="MobiDB-lite"/>
    </source>
</evidence>